<dbReference type="PANTHER" id="PTHR45586:SF1">
    <property type="entry name" value="LIPOPOLYSACCHARIDE ASSEMBLY PROTEIN B"/>
    <property type="match status" value="1"/>
</dbReference>
<dbReference type="PROSITE" id="PS50293">
    <property type="entry name" value="TPR_REGION"/>
    <property type="match status" value="1"/>
</dbReference>
<gene>
    <name evidence="5" type="ORF">ENP34_01280</name>
</gene>
<evidence type="ECO:0000256" key="3">
    <source>
        <dbReference type="PROSITE-ProRule" id="PRU00339"/>
    </source>
</evidence>
<keyword evidence="1" id="KW-0677">Repeat</keyword>
<evidence type="ECO:0000256" key="1">
    <source>
        <dbReference type="ARBA" id="ARBA00022737"/>
    </source>
</evidence>
<dbReference type="Gene3D" id="1.25.40.10">
    <property type="entry name" value="Tetratricopeptide repeat domain"/>
    <property type="match status" value="3"/>
</dbReference>
<sequence length="640" mass="69951">MDATPAPHAGRQPSSSPVSGTTSGHSSHGQSIALDPVDVLHALWRQTSARATGQTDLLVTQTRQALIRGATALALDTLLLTEALNPDRIETYVNHAELALALGKHDLAEALLGRLERLASLDPGLLDALDLRRLRLHLGCTVDELLAFGKEILATGRSDLWTAYLPPIIRILQQSGRIGEALELARSWHTTSGASVTAWWTYARQVLEAGETSPAQELLTALPRAPVDAHQWAILLGLSSLVGDQHELSVLRQALNEVRSGRLAALDLDRELERLSGAGAWSRPVELYRALIWLAAGEPQRAIDLALPLEGSESASTRLLGHAVAAWAGLASPRPEQALPHLQAAFQLLAETPNLTDELAELLSPPVNVQTVGKHLAALLQQRGQVDEAIETLRRLVDLNPTRADLRYQLAELMAQAGRIEEAREMLQAFAQEQQAKRDFRGRLETLRHLVQLTPEGPTALEELITGYTRIGMMEQAIALLEQLAAAAAPRRRDAAVELLRRAAELAMLGQQWGAIPRIYEQLIGLDPDNLDHRHAAVTAYIQTGQLRQAIEQLREIVRVALARGEPEEALAALHQVVALDPRNPDAYHRLAELLVSLGELEQAERVYRRLLALYPDDQVARAKQAALAALLKPEDGNPQ</sequence>
<dbReference type="Pfam" id="PF01535">
    <property type="entry name" value="PPR"/>
    <property type="match status" value="1"/>
</dbReference>
<dbReference type="InterPro" id="IPR051012">
    <property type="entry name" value="CellSynth/LPSAsmb/PSIAsmb"/>
</dbReference>
<feature type="repeat" description="TPR" evidence="3">
    <location>
        <begin position="585"/>
        <end position="618"/>
    </location>
</feature>
<comment type="caution">
    <text evidence="5">The sequence shown here is derived from an EMBL/GenBank/DDBJ whole genome shotgun (WGS) entry which is preliminary data.</text>
</comment>
<feature type="compositionally biased region" description="Low complexity" evidence="4">
    <location>
        <begin position="12"/>
        <end position="31"/>
    </location>
</feature>
<keyword evidence="2 3" id="KW-0802">TPR repeat</keyword>
<accession>A0A831WYZ2</accession>
<name>A0A831WYZ2_9BACT</name>
<protein>
    <submittedName>
        <fullName evidence="5">Tetratricopeptide repeat protein</fullName>
    </submittedName>
</protein>
<dbReference type="InterPro" id="IPR019734">
    <property type="entry name" value="TPR_rpt"/>
</dbReference>
<organism evidence="5">
    <name type="scientific">Thermorudis peleae</name>
    <dbReference type="NCBI Taxonomy" id="1382356"/>
    <lineage>
        <taxon>Bacteria</taxon>
        <taxon>Pseudomonadati</taxon>
        <taxon>Thermomicrobiota</taxon>
        <taxon>Thermomicrobia</taxon>
        <taxon>Thermomicrobia incertae sedis</taxon>
        <taxon>Thermorudis</taxon>
    </lineage>
</organism>
<proteinExistence type="predicted"/>
<evidence type="ECO:0000256" key="2">
    <source>
        <dbReference type="ARBA" id="ARBA00022803"/>
    </source>
</evidence>
<evidence type="ECO:0000256" key="4">
    <source>
        <dbReference type="SAM" id="MobiDB-lite"/>
    </source>
</evidence>
<feature type="region of interest" description="Disordered" evidence="4">
    <location>
        <begin position="1"/>
        <end position="31"/>
    </location>
</feature>
<feature type="repeat" description="TPR" evidence="3">
    <location>
        <begin position="370"/>
        <end position="403"/>
    </location>
</feature>
<dbReference type="PANTHER" id="PTHR45586">
    <property type="entry name" value="TPR REPEAT-CONTAINING PROTEIN PA4667"/>
    <property type="match status" value="1"/>
</dbReference>
<dbReference type="InterPro" id="IPR002885">
    <property type="entry name" value="PPR_rpt"/>
</dbReference>
<dbReference type="Pfam" id="PF14559">
    <property type="entry name" value="TPR_19"/>
    <property type="match status" value="2"/>
</dbReference>
<dbReference type="InterPro" id="IPR011990">
    <property type="entry name" value="TPR-like_helical_dom_sf"/>
</dbReference>
<dbReference type="SMART" id="SM00028">
    <property type="entry name" value="TPR"/>
    <property type="match status" value="5"/>
</dbReference>
<reference evidence="5" key="1">
    <citation type="journal article" date="2020" name="mSystems">
        <title>Genome- and Community-Level Interaction Insights into Carbon Utilization and Element Cycling Functions of Hydrothermarchaeota in Hydrothermal Sediment.</title>
        <authorList>
            <person name="Zhou Z."/>
            <person name="Liu Y."/>
            <person name="Xu W."/>
            <person name="Pan J."/>
            <person name="Luo Z.H."/>
            <person name="Li M."/>
        </authorList>
    </citation>
    <scope>NUCLEOTIDE SEQUENCE [LARGE SCALE GENOMIC DNA]</scope>
    <source>
        <strain evidence="5">SpSt-210</strain>
    </source>
</reference>
<dbReference type="PROSITE" id="PS50005">
    <property type="entry name" value="TPR"/>
    <property type="match status" value="2"/>
</dbReference>
<dbReference type="SUPFAM" id="SSF48452">
    <property type="entry name" value="TPR-like"/>
    <property type="match status" value="2"/>
</dbReference>
<dbReference type="EMBL" id="DSIY01000028">
    <property type="protein sequence ID" value="HEG90069.1"/>
    <property type="molecule type" value="Genomic_DNA"/>
</dbReference>
<dbReference type="AlphaFoldDB" id="A0A831WYZ2"/>
<evidence type="ECO:0000313" key="5">
    <source>
        <dbReference type="EMBL" id="HEG90069.1"/>
    </source>
</evidence>